<proteinExistence type="inferred from homology"/>
<evidence type="ECO:0000256" key="4">
    <source>
        <dbReference type="ARBA" id="ARBA00022695"/>
    </source>
</evidence>
<accession>A0A0M2Q0Q2</accession>
<evidence type="ECO:0000256" key="8">
    <source>
        <dbReference type="ARBA" id="ARBA00022842"/>
    </source>
</evidence>
<keyword evidence="6" id="KW-0547">Nucleotide-binding</keyword>
<reference evidence="11" key="1">
    <citation type="submission" date="2012-04" db="EMBL/GenBank/DDBJ databases">
        <authorList>
            <person name="Borisov I.G."/>
            <person name="Ivanikova N.V."/>
            <person name="Pinevich A.V."/>
        </authorList>
    </citation>
    <scope>NUCLEOTIDE SEQUENCE</scope>
    <source>
        <strain evidence="11">CALU 1027</strain>
    </source>
</reference>
<dbReference type="STRING" id="317619.GCA_000332315_04635"/>
<comment type="similarity">
    <text evidence="9">Belongs to the MntA antitoxin family.</text>
</comment>
<evidence type="ECO:0000256" key="1">
    <source>
        <dbReference type="ARBA" id="ARBA00001946"/>
    </source>
</evidence>
<evidence type="ECO:0000313" key="11">
    <source>
        <dbReference type="EMBL" id="KKJ00878.1"/>
    </source>
</evidence>
<evidence type="ECO:0000256" key="5">
    <source>
        <dbReference type="ARBA" id="ARBA00022723"/>
    </source>
</evidence>
<protein>
    <submittedName>
        <fullName evidence="11">DNA polymerase subunit beta</fullName>
    </submittedName>
</protein>
<comment type="caution">
    <text evidence="11">The sequence shown here is derived from an EMBL/GenBank/DDBJ whole genome shotgun (WGS) entry which is preliminary data.</text>
</comment>
<evidence type="ECO:0000256" key="7">
    <source>
        <dbReference type="ARBA" id="ARBA00022840"/>
    </source>
</evidence>
<evidence type="ECO:0000256" key="2">
    <source>
        <dbReference type="ARBA" id="ARBA00022649"/>
    </source>
</evidence>
<dbReference type="EMBL" id="AJTX02000003">
    <property type="protein sequence ID" value="KKJ00878.1"/>
    <property type="molecule type" value="Genomic_DNA"/>
</dbReference>
<dbReference type="CDD" id="cd05403">
    <property type="entry name" value="NT_KNTase_like"/>
    <property type="match status" value="1"/>
</dbReference>
<keyword evidence="3" id="KW-0808">Transferase</keyword>
<comment type="cofactor">
    <cofactor evidence="1">
        <name>Mg(2+)</name>
        <dbReference type="ChEBI" id="CHEBI:18420"/>
    </cofactor>
</comment>
<keyword evidence="7" id="KW-0067">ATP-binding</keyword>
<sequence>MGAFQDGGAGLVAWAEGGDVRSQVLAIAQHHGAYNVRVFGSVARGESTAASDIDFVVDYDLERISSWFPVGLIHDLEDFLQCRVDVVLANSLHPLVRQQVDREAIQL</sequence>
<keyword evidence="12" id="KW-1185">Reference proteome</keyword>
<keyword evidence="8" id="KW-0460">Magnesium</keyword>
<dbReference type="Proteomes" id="UP000034681">
    <property type="component" value="Unassembled WGS sequence"/>
</dbReference>
<gene>
    <name evidence="11" type="ORF">PROH_06210</name>
</gene>
<evidence type="ECO:0000256" key="6">
    <source>
        <dbReference type="ARBA" id="ARBA00022741"/>
    </source>
</evidence>
<evidence type="ECO:0000259" key="10">
    <source>
        <dbReference type="Pfam" id="PF01909"/>
    </source>
</evidence>
<dbReference type="RefSeq" id="WP_044077497.1">
    <property type="nucleotide sequence ID" value="NZ_KB235944.1"/>
</dbReference>
<evidence type="ECO:0000313" key="12">
    <source>
        <dbReference type="Proteomes" id="UP000034681"/>
    </source>
</evidence>
<dbReference type="GO" id="GO:0005524">
    <property type="term" value="F:ATP binding"/>
    <property type="evidence" value="ECO:0007669"/>
    <property type="project" value="UniProtKB-KW"/>
</dbReference>
<name>A0A0M2Q0Q2_PROHO</name>
<feature type="domain" description="Polymerase nucleotidyl transferase" evidence="10">
    <location>
        <begin position="28"/>
        <end position="101"/>
    </location>
</feature>
<dbReference type="GO" id="GO:0016779">
    <property type="term" value="F:nucleotidyltransferase activity"/>
    <property type="evidence" value="ECO:0007669"/>
    <property type="project" value="UniProtKB-KW"/>
</dbReference>
<dbReference type="InterPro" id="IPR043519">
    <property type="entry name" value="NT_sf"/>
</dbReference>
<keyword evidence="2" id="KW-1277">Toxin-antitoxin system</keyword>
<dbReference type="AlphaFoldDB" id="A0A0M2Q0Q2"/>
<dbReference type="eggNOG" id="COG1669">
    <property type="taxonomic scope" value="Bacteria"/>
</dbReference>
<dbReference type="InterPro" id="IPR052038">
    <property type="entry name" value="Type-VII_TA_antitoxin"/>
</dbReference>
<dbReference type="Pfam" id="PF01909">
    <property type="entry name" value="NTP_transf_2"/>
    <property type="match status" value="1"/>
</dbReference>
<keyword evidence="4" id="KW-0548">Nucleotidyltransferase</keyword>
<dbReference type="OrthoDB" id="561385at2"/>
<dbReference type="SUPFAM" id="SSF81301">
    <property type="entry name" value="Nucleotidyltransferase"/>
    <property type="match status" value="1"/>
</dbReference>
<organism evidence="11 12">
    <name type="scientific">Prochlorothrix hollandica PCC 9006 = CALU 1027</name>
    <dbReference type="NCBI Taxonomy" id="317619"/>
    <lineage>
        <taxon>Bacteria</taxon>
        <taxon>Bacillati</taxon>
        <taxon>Cyanobacteriota</taxon>
        <taxon>Cyanophyceae</taxon>
        <taxon>Prochlorotrichales</taxon>
        <taxon>Prochlorotrichaceae</taxon>
        <taxon>Prochlorothrix</taxon>
    </lineage>
</organism>
<dbReference type="InterPro" id="IPR002934">
    <property type="entry name" value="Polymerase_NTP_transf_dom"/>
</dbReference>
<dbReference type="PANTHER" id="PTHR33571:SF12">
    <property type="entry name" value="BSL3053 PROTEIN"/>
    <property type="match status" value="1"/>
</dbReference>
<dbReference type="PANTHER" id="PTHR33571">
    <property type="entry name" value="SSL8005 PROTEIN"/>
    <property type="match status" value="1"/>
</dbReference>
<evidence type="ECO:0000256" key="9">
    <source>
        <dbReference type="ARBA" id="ARBA00038276"/>
    </source>
</evidence>
<dbReference type="Gene3D" id="3.30.460.10">
    <property type="entry name" value="Beta Polymerase, domain 2"/>
    <property type="match status" value="1"/>
</dbReference>
<dbReference type="GO" id="GO:0046872">
    <property type="term" value="F:metal ion binding"/>
    <property type="evidence" value="ECO:0007669"/>
    <property type="project" value="UniProtKB-KW"/>
</dbReference>
<evidence type="ECO:0000256" key="3">
    <source>
        <dbReference type="ARBA" id="ARBA00022679"/>
    </source>
</evidence>
<keyword evidence="5" id="KW-0479">Metal-binding</keyword>